<organism evidence="9 10">
    <name type="scientific">Panicum virgatum</name>
    <name type="common">Blackwell switchgrass</name>
    <dbReference type="NCBI Taxonomy" id="38727"/>
    <lineage>
        <taxon>Eukaryota</taxon>
        <taxon>Viridiplantae</taxon>
        <taxon>Streptophyta</taxon>
        <taxon>Embryophyta</taxon>
        <taxon>Tracheophyta</taxon>
        <taxon>Spermatophyta</taxon>
        <taxon>Magnoliopsida</taxon>
        <taxon>Liliopsida</taxon>
        <taxon>Poales</taxon>
        <taxon>Poaceae</taxon>
        <taxon>PACMAD clade</taxon>
        <taxon>Panicoideae</taxon>
        <taxon>Panicodae</taxon>
        <taxon>Paniceae</taxon>
        <taxon>Panicinae</taxon>
        <taxon>Panicum</taxon>
        <taxon>Panicum sect. Hiantes</taxon>
    </lineage>
</organism>
<keyword evidence="10" id="KW-1185">Reference proteome</keyword>
<evidence type="ECO:0000313" key="9">
    <source>
        <dbReference type="EMBL" id="KAG2658920.1"/>
    </source>
</evidence>
<feature type="transmembrane region" description="Helical" evidence="7">
    <location>
        <begin position="38"/>
        <end position="63"/>
    </location>
</feature>
<feature type="region of interest" description="Disordered" evidence="6">
    <location>
        <begin position="77"/>
        <end position="193"/>
    </location>
</feature>
<feature type="domain" description="Glycosyltransferase 61 catalytic" evidence="8">
    <location>
        <begin position="299"/>
        <end position="490"/>
    </location>
</feature>
<dbReference type="InterPro" id="IPR007657">
    <property type="entry name" value="Glycosyltransferase_61"/>
</dbReference>
<feature type="compositionally biased region" description="Low complexity" evidence="6">
    <location>
        <begin position="179"/>
        <end position="189"/>
    </location>
</feature>
<dbReference type="OrthoDB" id="529273at2759"/>
<dbReference type="EMBL" id="CM029037">
    <property type="protein sequence ID" value="KAG2658920.1"/>
    <property type="molecule type" value="Genomic_DNA"/>
</dbReference>
<keyword evidence="4" id="KW-0808">Transferase</keyword>
<sequence>MTSTAYSRQPKLPGGGGERRLPPRLMRGLASKIEPKKLGVGLVAGCCLALLTYVSLAKLFAIYSPVFASTANTSALMQQNSPPTASKPSVPETEAIPPQETLAGGGGGGGGGSAVDLPEASGSEEPGLPDAVTRKDMPVAAGSDEPGLPDALRRKDDGENAAAASEPKPSAKEGEAGEQKQNGGAAAAAGGDGKMTCDENGVDEGFPYARPTVCELSGDIRVSPKQKTVYLVNPSGGGGFDEGGEKRLRPYARKDDFLLPGVTEVTVKSSPSAAVAPRCTKQHAVPAVLFSVAGYTDNFFHDMTDALVPLFLTAAHLKGEVQLLITDYKPWWVQKYTPLLRKLSNYAAINFDEDAGVHCFRAGFVGLYRDRDLILSPHPTRNPRNYTMVDFGRFARAALALPRDRPAVLGEEPGARPRMLIVSRAGTRRLLNLEAVAAAAVELGFNVTAVEAGADVPAFAAQVNAADVLLAVHGAGLTNQIFLPAGAVVVQIVPWGKMDWMATNFYGRPAVGMELRYLEYYVGEEETSLKDKYPREHTVFRDPMALHRQGWQALAEIVMKQDVSVNLTRFRPVLLQALDKLQE</sequence>
<feature type="compositionally biased region" description="Gly residues" evidence="6">
    <location>
        <begin position="103"/>
        <end position="113"/>
    </location>
</feature>
<dbReference type="Proteomes" id="UP000823388">
    <property type="component" value="Chromosome 1K"/>
</dbReference>
<keyword evidence="3" id="KW-0328">Glycosyltransferase</keyword>
<evidence type="ECO:0000256" key="7">
    <source>
        <dbReference type="SAM" id="Phobius"/>
    </source>
</evidence>
<dbReference type="GO" id="GO:0035252">
    <property type="term" value="F:UDP-xylosyltransferase activity"/>
    <property type="evidence" value="ECO:0007669"/>
    <property type="project" value="TreeGrafter"/>
</dbReference>
<evidence type="ECO:0000256" key="2">
    <source>
        <dbReference type="ARBA" id="ARBA00004881"/>
    </source>
</evidence>
<comment type="subcellular location">
    <subcellularLocation>
        <location evidence="1">Golgi apparatus membrane</location>
        <topology evidence="1">Single-pass type II membrane protein</topology>
    </subcellularLocation>
</comment>
<feature type="region of interest" description="Disordered" evidence="6">
    <location>
        <begin position="1"/>
        <end position="23"/>
    </location>
</feature>
<feature type="compositionally biased region" description="Polar residues" evidence="6">
    <location>
        <begin position="77"/>
        <end position="87"/>
    </location>
</feature>
<keyword evidence="5" id="KW-0325">Glycoprotein</keyword>
<dbReference type="PANTHER" id="PTHR20961:SF27">
    <property type="entry name" value="BETA-1,2-XYLOSYLTRANSFEREASE XAX1"/>
    <property type="match status" value="1"/>
</dbReference>
<dbReference type="GO" id="GO:0000139">
    <property type="term" value="C:Golgi membrane"/>
    <property type="evidence" value="ECO:0007669"/>
    <property type="project" value="UniProtKB-SubCell"/>
</dbReference>
<protein>
    <recommendedName>
        <fullName evidence="8">Glycosyltransferase 61 catalytic domain-containing protein</fullName>
    </recommendedName>
</protein>
<comment type="caution">
    <text evidence="9">The sequence shown here is derived from an EMBL/GenBank/DDBJ whole genome shotgun (WGS) entry which is preliminary data.</text>
</comment>
<comment type="pathway">
    <text evidence="2">Glycan metabolism.</text>
</comment>
<evidence type="ECO:0000259" key="8">
    <source>
        <dbReference type="Pfam" id="PF04577"/>
    </source>
</evidence>
<dbReference type="AlphaFoldDB" id="A0A8T0XFU1"/>
<dbReference type="PANTHER" id="PTHR20961">
    <property type="entry name" value="GLYCOSYLTRANSFERASE"/>
    <property type="match status" value="1"/>
</dbReference>
<dbReference type="InterPro" id="IPR049625">
    <property type="entry name" value="Glyco_transf_61_cat"/>
</dbReference>
<name>A0A8T0XFU1_PANVG</name>
<evidence type="ECO:0000256" key="4">
    <source>
        <dbReference type="ARBA" id="ARBA00022679"/>
    </source>
</evidence>
<proteinExistence type="predicted"/>
<reference evidence="9" key="1">
    <citation type="submission" date="2020-05" db="EMBL/GenBank/DDBJ databases">
        <title>WGS assembly of Panicum virgatum.</title>
        <authorList>
            <person name="Lovell J.T."/>
            <person name="Jenkins J."/>
            <person name="Shu S."/>
            <person name="Juenger T.E."/>
            <person name="Schmutz J."/>
        </authorList>
    </citation>
    <scope>NUCLEOTIDE SEQUENCE</scope>
    <source>
        <strain evidence="9">AP13</strain>
    </source>
</reference>
<evidence type="ECO:0000256" key="5">
    <source>
        <dbReference type="ARBA" id="ARBA00023180"/>
    </source>
</evidence>
<gene>
    <name evidence="9" type="ORF">PVAP13_1KG323700</name>
</gene>
<dbReference type="Pfam" id="PF04577">
    <property type="entry name" value="Glyco_transf_61"/>
    <property type="match status" value="1"/>
</dbReference>
<evidence type="ECO:0000313" key="10">
    <source>
        <dbReference type="Proteomes" id="UP000823388"/>
    </source>
</evidence>
<evidence type="ECO:0000256" key="3">
    <source>
        <dbReference type="ARBA" id="ARBA00022676"/>
    </source>
</evidence>
<evidence type="ECO:0000256" key="1">
    <source>
        <dbReference type="ARBA" id="ARBA00004323"/>
    </source>
</evidence>
<keyword evidence="7" id="KW-0472">Membrane</keyword>
<feature type="compositionally biased region" description="Basic and acidic residues" evidence="6">
    <location>
        <begin position="169"/>
        <end position="178"/>
    </location>
</feature>
<evidence type="ECO:0000256" key="6">
    <source>
        <dbReference type="SAM" id="MobiDB-lite"/>
    </source>
</evidence>
<keyword evidence="7" id="KW-0812">Transmembrane</keyword>
<dbReference type="GO" id="GO:0009664">
    <property type="term" value="P:plant-type cell wall organization"/>
    <property type="evidence" value="ECO:0007669"/>
    <property type="project" value="TreeGrafter"/>
</dbReference>
<accession>A0A8T0XFU1</accession>
<keyword evidence="7" id="KW-1133">Transmembrane helix</keyword>